<evidence type="ECO:0000313" key="3">
    <source>
        <dbReference type="Proteomes" id="UP000004650"/>
    </source>
</evidence>
<keyword evidence="1" id="KW-1133">Transmembrane helix</keyword>
<gene>
    <name evidence="2" type="ORF">PSAG_00485</name>
</gene>
<protein>
    <recommendedName>
        <fullName evidence="4">MORN repeat protein</fullName>
    </recommendedName>
</protein>
<dbReference type="AlphaFoldDB" id="D6BE53"/>
<accession>D6BE53</accession>
<evidence type="ECO:0000256" key="1">
    <source>
        <dbReference type="SAM" id="Phobius"/>
    </source>
</evidence>
<dbReference type="Proteomes" id="UP000004650">
    <property type="component" value="Unassembled WGS sequence"/>
</dbReference>
<organism evidence="2 3">
    <name type="scientific">Fusobacterium animalis D11</name>
    <dbReference type="NCBI Taxonomy" id="556264"/>
    <lineage>
        <taxon>Bacteria</taxon>
        <taxon>Fusobacteriati</taxon>
        <taxon>Fusobacteriota</taxon>
        <taxon>Fusobacteriia</taxon>
        <taxon>Fusobacteriales</taxon>
        <taxon>Fusobacteriaceae</taxon>
        <taxon>Fusobacterium</taxon>
    </lineage>
</organism>
<dbReference type="Pfam" id="PF07661">
    <property type="entry name" value="MORN_2"/>
    <property type="match status" value="4"/>
</dbReference>
<keyword evidence="1" id="KW-0812">Transmembrane</keyword>
<dbReference type="SUPFAM" id="SSF82185">
    <property type="entry name" value="Histone H3 K4-specific methyltransferase SET7/9 N-terminal domain"/>
    <property type="match status" value="1"/>
</dbReference>
<reference evidence="3" key="1">
    <citation type="submission" date="2009-02" db="EMBL/GenBank/DDBJ databases">
        <title>The Genome Sequence of Shigella sp. D9.</title>
        <authorList>
            <consortium name="The Broad Institute Genome Sequencing Platform"/>
            <person name="Ward D."/>
            <person name="Young S.K."/>
            <person name="Kodira C.D."/>
            <person name="Zeng Q."/>
            <person name="Koehrsen M."/>
            <person name="Alvarado L."/>
            <person name="Berlin A."/>
            <person name="Borenstein D."/>
            <person name="Chen Z."/>
            <person name="Engels R."/>
            <person name="Freedman E."/>
            <person name="Gellesch M."/>
            <person name="Goldberg J."/>
            <person name="Griggs A."/>
            <person name="Gujja S."/>
            <person name="Heiman D."/>
            <person name="Hepburn T."/>
            <person name="Howarth C."/>
            <person name="Jen D."/>
            <person name="Larson L."/>
            <person name="Lewis B."/>
            <person name="Mehta T."/>
            <person name="Park D."/>
            <person name="Pearson M."/>
            <person name="Roberts A."/>
            <person name="Saif S."/>
            <person name="Shea T."/>
            <person name="Shenoy N."/>
            <person name="Sisk P."/>
            <person name="Stolte C."/>
            <person name="Sykes S."/>
            <person name="Walk T."/>
            <person name="White J."/>
            <person name="Yandava C."/>
            <person name="Allen-Vercoe E."/>
            <person name="Strauss J."/>
            <person name="Sibley C."/>
            <person name="White A."/>
            <person name="Ambrose C."/>
            <person name="Lander E."/>
            <person name="Nusbaum C."/>
            <person name="Galagan J."/>
            <person name="Birren B."/>
        </authorList>
    </citation>
    <scope>NUCLEOTIDE SEQUENCE [LARGE SCALE GENOMIC DNA]</scope>
    <source>
        <strain evidence="3">D11</strain>
    </source>
</reference>
<proteinExistence type="predicted"/>
<dbReference type="EMBL" id="ACDS02000012">
    <property type="protein sequence ID" value="EFD80450.1"/>
    <property type="molecule type" value="Genomic_DNA"/>
</dbReference>
<name>D6BE53_9FUSO</name>
<comment type="caution">
    <text evidence="2">The sequence shown here is derived from an EMBL/GenBank/DDBJ whole genome shotgun (WGS) entry which is preliminary data.</text>
</comment>
<dbReference type="InterPro" id="IPR011652">
    <property type="entry name" value="MORN_2"/>
</dbReference>
<reference evidence="2 3" key="2">
    <citation type="submission" date="2013-10" db="EMBL/GenBank/DDBJ databases">
        <title>The Genome Sequence of Fusobacterium nucleatum subsp. animalis D11.</title>
        <authorList>
            <consortium name="The Broad Institute Genomics Platform"/>
            <person name="Earl A."/>
            <person name="Ward D."/>
            <person name="Feldgarden M."/>
            <person name="Gevers D."/>
            <person name="Kostic A."/>
            <person name="Garrett W."/>
            <person name="Young S.K."/>
            <person name="Zeng Q."/>
            <person name="Gargeya S."/>
            <person name="Fitzgerald M."/>
            <person name="Abouelleil A."/>
            <person name="Alvarado L."/>
            <person name="Berlin A.M."/>
            <person name="Chapman S.B."/>
            <person name="Gainer-Dewar J."/>
            <person name="Goldberg J."/>
            <person name="Gnerre S."/>
            <person name="Griggs A."/>
            <person name="Gujja S."/>
            <person name="Hansen M."/>
            <person name="Howarth C."/>
            <person name="Imamovic A."/>
            <person name="Ireland A."/>
            <person name="Larimer J."/>
            <person name="McCowan C."/>
            <person name="Murphy C."/>
            <person name="Pearson M."/>
            <person name="Poon T.W."/>
            <person name="Priest M."/>
            <person name="Roberts A."/>
            <person name="Saif S."/>
            <person name="Shea T."/>
            <person name="Sykes S."/>
            <person name="Wortman J."/>
            <person name="Nusbaum C."/>
            <person name="Birren B."/>
        </authorList>
    </citation>
    <scope>NUCLEOTIDE SEQUENCE [LARGE SCALE GENOMIC DNA]</scope>
    <source>
        <strain evidence="2 3">D11</strain>
    </source>
</reference>
<evidence type="ECO:0008006" key="4">
    <source>
        <dbReference type="Google" id="ProtNLM"/>
    </source>
</evidence>
<dbReference type="HOGENOM" id="CLU_1494155_0_0_0"/>
<sequence length="160" mass="18957">MKTILLFMLKGILFWIVLIFLISTFMAILSALKGVRGYQFYYPNGKVKNRVYLKRRKELVGSEKKYYENGNLKSRVILINGKVNGIMENYYENGKLESRIPFENDEPLGIAEDYYENGNLESKYYIDGLHREHICCWCEDGKENEVVNTYNKIMREVRRK</sequence>
<evidence type="ECO:0000313" key="2">
    <source>
        <dbReference type="EMBL" id="EFD80450.1"/>
    </source>
</evidence>
<dbReference type="Gene3D" id="3.90.930.1">
    <property type="match status" value="1"/>
</dbReference>
<keyword evidence="1" id="KW-0472">Membrane</keyword>
<feature type="transmembrane region" description="Helical" evidence="1">
    <location>
        <begin position="12"/>
        <end position="32"/>
    </location>
</feature>